<dbReference type="InterPro" id="IPR005835">
    <property type="entry name" value="NTP_transferase_dom"/>
</dbReference>
<organism evidence="4 5">
    <name type="scientific">Halomonas ventosae</name>
    <dbReference type="NCBI Taxonomy" id="229007"/>
    <lineage>
        <taxon>Bacteria</taxon>
        <taxon>Pseudomonadati</taxon>
        <taxon>Pseudomonadota</taxon>
        <taxon>Gammaproteobacteria</taxon>
        <taxon>Oceanospirillales</taxon>
        <taxon>Halomonadaceae</taxon>
        <taxon>Halomonas</taxon>
    </lineage>
</organism>
<dbReference type="PANTHER" id="PTHR43584">
    <property type="entry name" value="NUCLEOTIDYL TRANSFERASE"/>
    <property type="match status" value="1"/>
</dbReference>
<dbReference type="InterPro" id="IPR050065">
    <property type="entry name" value="GlmU-like"/>
</dbReference>
<dbReference type="PANTHER" id="PTHR43584:SF8">
    <property type="entry name" value="N-ACETYLMURAMATE ALPHA-1-PHOSPHATE URIDYLYLTRANSFERASE"/>
    <property type="match status" value="1"/>
</dbReference>
<proteinExistence type="predicted"/>
<dbReference type="GO" id="GO:0016301">
    <property type="term" value="F:kinase activity"/>
    <property type="evidence" value="ECO:0007669"/>
    <property type="project" value="UniProtKB-KW"/>
</dbReference>
<dbReference type="AlphaFoldDB" id="A0A4R6HI52"/>
<protein>
    <submittedName>
        <fullName evidence="4">Choline kinase</fullName>
    </submittedName>
</protein>
<evidence type="ECO:0000313" key="5">
    <source>
        <dbReference type="Proteomes" id="UP000295150"/>
    </source>
</evidence>
<sequence>MTDSQVHAQPRRALILSAGQGKRLLPLTADRPKCLIEFNQRAVIEHQIDNLIAAGFEHVSVVVGYAAAQVEQRLHERYQHAPIKIEFVFNPFFELADNLASCWMARTAMTAGDFLIINGDTLFELAVLERLLASPARPITLAIDRKTDYDADDMKVVLEGNRLVRVGKQLDLQVVNGESIGMMAFRGEGGALFYSALERIMRTPEALTRWYLSVIDELAATGEVFAQSIEGLRWAELDFPHDLDQARRLIEQTTAATQATSDVRLL</sequence>
<keyword evidence="1" id="KW-0808">Transferase</keyword>
<dbReference type="Pfam" id="PF00483">
    <property type="entry name" value="NTP_transferase"/>
    <property type="match status" value="1"/>
</dbReference>
<evidence type="ECO:0000256" key="1">
    <source>
        <dbReference type="ARBA" id="ARBA00022679"/>
    </source>
</evidence>
<evidence type="ECO:0000259" key="3">
    <source>
        <dbReference type="Pfam" id="PF00483"/>
    </source>
</evidence>
<accession>A0A4R6HI52</accession>
<keyword evidence="5" id="KW-1185">Reference proteome</keyword>
<name>A0A4R6HI52_9GAMM</name>
<dbReference type="Proteomes" id="UP000295150">
    <property type="component" value="Unassembled WGS sequence"/>
</dbReference>
<gene>
    <name evidence="4" type="ORF">DFO68_108106</name>
</gene>
<reference evidence="4 5" key="1">
    <citation type="submission" date="2019-03" db="EMBL/GenBank/DDBJ databases">
        <title>Freshwater and sediment microbial communities from various areas in North America, analyzing microbe dynamics in response to fracking.</title>
        <authorList>
            <person name="Lamendella R."/>
        </authorList>
    </citation>
    <scope>NUCLEOTIDE SEQUENCE [LARGE SCALE GENOMIC DNA]</scope>
    <source>
        <strain evidence="4 5">1_TX</strain>
    </source>
</reference>
<dbReference type="InterPro" id="IPR029044">
    <property type="entry name" value="Nucleotide-diphossugar_trans"/>
</dbReference>
<dbReference type="RefSeq" id="WP_208107388.1">
    <property type="nucleotide sequence ID" value="NZ_SNWH01000008.1"/>
</dbReference>
<comment type="caution">
    <text evidence="4">The sequence shown here is derived from an EMBL/GenBank/DDBJ whole genome shotgun (WGS) entry which is preliminary data.</text>
</comment>
<dbReference type="GO" id="GO:0016779">
    <property type="term" value="F:nucleotidyltransferase activity"/>
    <property type="evidence" value="ECO:0007669"/>
    <property type="project" value="UniProtKB-KW"/>
</dbReference>
<feature type="domain" description="Nucleotidyl transferase" evidence="3">
    <location>
        <begin position="13"/>
        <end position="127"/>
    </location>
</feature>
<evidence type="ECO:0000313" key="4">
    <source>
        <dbReference type="EMBL" id="TDO07741.1"/>
    </source>
</evidence>
<dbReference type="EMBL" id="SNWH01000008">
    <property type="protein sequence ID" value="TDO07741.1"/>
    <property type="molecule type" value="Genomic_DNA"/>
</dbReference>
<keyword evidence="2" id="KW-0548">Nucleotidyltransferase</keyword>
<dbReference type="CDD" id="cd02523">
    <property type="entry name" value="PC_cytidylyltransferase"/>
    <property type="match status" value="1"/>
</dbReference>
<keyword evidence="4" id="KW-0418">Kinase</keyword>
<dbReference type="SUPFAM" id="SSF53448">
    <property type="entry name" value="Nucleotide-diphospho-sugar transferases"/>
    <property type="match status" value="1"/>
</dbReference>
<dbReference type="Gene3D" id="3.90.550.10">
    <property type="entry name" value="Spore Coat Polysaccharide Biosynthesis Protein SpsA, Chain A"/>
    <property type="match status" value="1"/>
</dbReference>
<evidence type="ECO:0000256" key="2">
    <source>
        <dbReference type="ARBA" id="ARBA00022695"/>
    </source>
</evidence>